<evidence type="ECO:0000313" key="3">
    <source>
        <dbReference type="WBParaSite" id="MhA1_Contig1089.frz3.gene5"/>
    </source>
</evidence>
<feature type="chain" id="PRO_5009315253" evidence="1">
    <location>
        <begin position="25"/>
        <end position="56"/>
    </location>
</feature>
<keyword evidence="2" id="KW-1185">Reference proteome</keyword>
<feature type="signal peptide" evidence="1">
    <location>
        <begin position="1"/>
        <end position="24"/>
    </location>
</feature>
<organism evidence="2 3">
    <name type="scientific">Meloidogyne hapla</name>
    <name type="common">Root-knot nematode worm</name>
    <dbReference type="NCBI Taxonomy" id="6305"/>
    <lineage>
        <taxon>Eukaryota</taxon>
        <taxon>Metazoa</taxon>
        <taxon>Ecdysozoa</taxon>
        <taxon>Nematoda</taxon>
        <taxon>Chromadorea</taxon>
        <taxon>Rhabditida</taxon>
        <taxon>Tylenchina</taxon>
        <taxon>Tylenchomorpha</taxon>
        <taxon>Tylenchoidea</taxon>
        <taxon>Meloidogynidae</taxon>
        <taxon>Meloidogyninae</taxon>
        <taxon>Meloidogyne</taxon>
    </lineage>
</organism>
<evidence type="ECO:0000256" key="1">
    <source>
        <dbReference type="SAM" id="SignalP"/>
    </source>
</evidence>
<proteinExistence type="predicted"/>
<dbReference type="AlphaFoldDB" id="A0A1I8AYL6"/>
<reference evidence="3" key="1">
    <citation type="submission" date="2016-11" db="UniProtKB">
        <authorList>
            <consortium name="WormBaseParasite"/>
        </authorList>
    </citation>
    <scope>IDENTIFICATION</scope>
</reference>
<keyword evidence="1" id="KW-0732">Signal</keyword>
<dbReference type="Proteomes" id="UP000095281">
    <property type="component" value="Unplaced"/>
</dbReference>
<dbReference type="WBParaSite" id="MhA1_Contig1089.frz3.gene5">
    <property type="protein sequence ID" value="MhA1_Contig1089.frz3.gene5"/>
    <property type="gene ID" value="MhA1_Contig1089.frz3.gene5"/>
</dbReference>
<protein>
    <submittedName>
        <fullName evidence="3">Secreted protein</fullName>
    </submittedName>
</protein>
<evidence type="ECO:0000313" key="2">
    <source>
        <dbReference type="Proteomes" id="UP000095281"/>
    </source>
</evidence>
<sequence>MSINKPFLLINILISLAFLSSVFVQSALDCEKAPDNEMKIVCKNMVDVMTNVSNFI</sequence>
<accession>A0A1I8AYL6</accession>
<name>A0A1I8AYL6_MELHA</name>